<proteinExistence type="predicted"/>
<protein>
    <submittedName>
        <fullName evidence="2">Uncharacterized protein</fullName>
    </submittedName>
</protein>
<dbReference type="EMBL" id="CP004314">
    <property type="protein sequence ID" value="AHH07352.1"/>
    <property type="molecule type" value="Genomic_DNA"/>
</dbReference>
<evidence type="ECO:0000256" key="1">
    <source>
        <dbReference type="SAM" id="Phobius"/>
    </source>
</evidence>
<feature type="transmembrane region" description="Helical" evidence="1">
    <location>
        <begin position="35"/>
        <end position="55"/>
    </location>
</feature>
<geneLocation type="plasmid" evidence="2">
    <name>unnamed</name>
</geneLocation>
<name>W5SKD4_9SPIR</name>
<reference evidence="2" key="1">
    <citation type="submission" date="2013-02" db="EMBL/GenBank/DDBJ databases">
        <title>Comparative genomics of Borrelia species.</title>
        <authorList>
            <person name="Schwan T.G."/>
            <person name="Raffel S.J."/>
            <person name="Porcella S.F."/>
        </authorList>
    </citation>
    <scope>NUCLEOTIDE SEQUENCE</scope>
    <source>
        <strain evidence="2">DOU</strain>
        <plasmid evidence="2">unnamed</plasmid>
    </source>
</reference>
<dbReference type="AlphaFoldDB" id="W5SKD4"/>
<keyword evidence="1" id="KW-1133">Transmembrane helix</keyword>
<evidence type="ECO:0000313" key="2">
    <source>
        <dbReference type="EMBL" id="AHH07352.1"/>
    </source>
</evidence>
<keyword evidence="1" id="KW-0472">Membrane</keyword>
<feature type="transmembrane region" description="Helical" evidence="1">
    <location>
        <begin position="6"/>
        <end position="23"/>
    </location>
</feature>
<keyword evidence="2" id="KW-0614">Plasmid</keyword>
<accession>W5SKD4</accession>
<gene>
    <name evidence="2" type="ORF">BCD_1286</name>
</gene>
<keyword evidence="1" id="KW-0812">Transmembrane</keyword>
<sequence>MILLLYTFLIYKLIFNFGLYKNVKLQIYLEVKMGFINKISILNIFIFLSVLPFSYQFCGAMVLGDFSPNNKICNLIGSVFKSATTTGADRMVMSSVVNFGFKIKGAMYYLGSDDIAEVISGIGVNRNREVMGSGIVGMQDENGAFNFKGYGIDIDEVTSEKSNSDVIQNSNIIKPKLVKEKQDNKDLGDDANNTDESFGNISDNIVKFSSRVDKFLGWMRDDSVKWKELITLMQKFYNKKRQEIRKKMAGWHLREPFFVDQNKGTVHLCDSYVVDMKGDNIKIFLDDYSEENSSDWSWACIRFFAREFLFALTAFGNNYDKIYEHLKTFFEGSILESSLKDSFKK</sequence>
<dbReference type="HOGENOM" id="CLU_846401_0_0_12"/>
<organism evidence="2">
    <name type="scientific">Borrelia crocidurae DOU</name>
    <dbReference type="NCBI Taxonomy" id="1293575"/>
    <lineage>
        <taxon>Bacteria</taxon>
        <taxon>Pseudomonadati</taxon>
        <taxon>Spirochaetota</taxon>
        <taxon>Spirochaetia</taxon>
        <taxon>Spirochaetales</taxon>
        <taxon>Borreliaceae</taxon>
        <taxon>Borrelia</taxon>
    </lineage>
</organism>